<dbReference type="PANTHER" id="PTHR14580">
    <property type="entry name" value="MULTIPLE MYELOMA TUMOR-ASSOCIATED PROTEIN 2 FAMILY MEMBER"/>
    <property type="match status" value="1"/>
</dbReference>
<evidence type="ECO:0000256" key="1">
    <source>
        <dbReference type="SAM" id="MobiDB-lite"/>
    </source>
</evidence>
<dbReference type="InterPro" id="IPR019315">
    <property type="entry name" value="MMTA2_N"/>
</dbReference>
<dbReference type="Pfam" id="PF10159">
    <property type="entry name" value="MMtag"/>
    <property type="match status" value="1"/>
</dbReference>
<keyword evidence="3" id="KW-0808">Transferase</keyword>
<comment type="caution">
    <text evidence="3">The sequence shown here is derived from an EMBL/GenBank/DDBJ whole genome shotgun (WGS) entry which is preliminary data.</text>
</comment>
<proteinExistence type="predicted"/>
<dbReference type="PANTHER" id="PTHR14580:SF0">
    <property type="entry name" value="MULTIPLE MYELOMA TUMOR-ASSOCIATED PROTEIN 2"/>
    <property type="match status" value="1"/>
</dbReference>
<organism evidence="3 4">
    <name type="scientific">Cercophora scortea</name>
    <dbReference type="NCBI Taxonomy" id="314031"/>
    <lineage>
        <taxon>Eukaryota</taxon>
        <taxon>Fungi</taxon>
        <taxon>Dikarya</taxon>
        <taxon>Ascomycota</taxon>
        <taxon>Pezizomycotina</taxon>
        <taxon>Sordariomycetes</taxon>
        <taxon>Sordariomycetidae</taxon>
        <taxon>Sordariales</taxon>
        <taxon>Lasiosphaeriaceae</taxon>
        <taxon>Cercophora</taxon>
    </lineage>
</organism>
<sequence length="266" mass="30765">MDLLSTVRKSGSRGGVNFSWEDVASSSHRENYLGHSLKAPVGRWAKGRDLNWYAKSDPTAADSGETEEEKQERERKEEIRKIKEAEEDAIARALGLPITPRNTTGANDIQVVGSKVASRETADGAAPTEPQPPAPAKEQKESREARKRESRRDRHRDSEHRHRRRRRSGDRDRDRDRSRSRSRERRRDTSPHRKERDHKSRRRSRSPDRSLRRPERRRDDEQDRGKDYARPAHDRRSRSRSRIGGEAGAYLGITTEGRRGERRLGG</sequence>
<feature type="domain" description="Multiple myeloma tumor-associated protein 2-like N-terminal" evidence="2">
    <location>
        <begin position="11"/>
        <end position="95"/>
    </location>
</feature>
<dbReference type="AlphaFoldDB" id="A0AAE0MD13"/>
<accession>A0AAE0MD13</accession>
<feature type="compositionally biased region" description="Basic and acidic residues" evidence="1">
    <location>
        <begin position="137"/>
        <end position="160"/>
    </location>
</feature>
<keyword evidence="4" id="KW-1185">Reference proteome</keyword>
<protein>
    <submittedName>
        <fullName evidence="3">Kinase phosphorylation protein-domain-containing protein</fullName>
    </submittedName>
</protein>
<dbReference type="GO" id="GO:0016301">
    <property type="term" value="F:kinase activity"/>
    <property type="evidence" value="ECO:0007669"/>
    <property type="project" value="UniProtKB-KW"/>
</dbReference>
<evidence type="ECO:0000259" key="2">
    <source>
        <dbReference type="Pfam" id="PF10159"/>
    </source>
</evidence>
<feature type="compositionally biased region" description="Basic and acidic residues" evidence="1">
    <location>
        <begin position="256"/>
        <end position="266"/>
    </location>
</feature>
<dbReference type="InterPro" id="IPR039207">
    <property type="entry name" value="MMTAG2-like"/>
</dbReference>
<gene>
    <name evidence="3" type="ORF">B0T19DRAFT_177775</name>
</gene>
<feature type="compositionally biased region" description="Basic and acidic residues" evidence="1">
    <location>
        <begin position="70"/>
        <end position="84"/>
    </location>
</feature>
<reference evidence="3" key="1">
    <citation type="journal article" date="2023" name="Mol. Phylogenet. Evol.">
        <title>Genome-scale phylogeny and comparative genomics of the fungal order Sordariales.</title>
        <authorList>
            <person name="Hensen N."/>
            <person name="Bonometti L."/>
            <person name="Westerberg I."/>
            <person name="Brannstrom I.O."/>
            <person name="Guillou S."/>
            <person name="Cros-Aarteil S."/>
            <person name="Calhoun S."/>
            <person name="Haridas S."/>
            <person name="Kuo A."/>
            <person name="Mondo S."/>
            <person name="Pangilinan J."/>
            <person name="Riley R."/>
            <person name="LaButti K."/>
            <person name="Andreopoulos B."/>
            <person name="Lipzen A."/>
            <person name="Chen C."/>
            <person name="Yan M."/>
            <person name="Daum C."/>
            <person name="Ng V."/>
            <person name="Clum A."/>
            <person name="Steindorff A."/>
            <person name="Ohm R.A."/>
            <person name="Martin F."/>
            <person name="Silar P."/>
            <person name="Natvig D.O."/>
            <person name="Lalanne C."/>
            <person name="Gautier V."/>
            <person name="Ament-Velasquez S.L."/>
            <person name="Kruys A."/>
            <person name="Hutchinson M.I."/>
            <person name="Powell A.J."/>
            <person name="Barry K."/>
            <person name="Miller A.N."/>
            <person name="Grigoriev I.V."/>
            <person name="Debuchy R."/>
            <person name="Gladieux P."/>
            <person name="Hiltunen Thoren M."/>
            <person name="Johannesson H."/>
        </authorList>
    </citation>
    <scope>NUCLEOTIDE SEQUENCE</scope>
    <source>
        <strain evidence="3">SMH4131-1</strain>
    </source>
</reference>
<feature type="compositionally biased region" description="Basic and acidic residues" evidence="1">
    <location>
        <begin position="205"/>
        <end position="234"/>
    </location>
</feature>
<evidence type="ECO:0000313" key="4">
    <source>
        <dbReference type="Proteomes" id="UP001286456"/>
    </source>
</evidence>
<keyword evidence="3" id="KW-0418">Kinase</keyword>
<dbReference type="Proteomes" id="UP001286456">
    <property type="component" value="Unassembled WGS sequence"/>
</dbReference>
<feature type="region of interest" description="Disordered" evidence="1">
    <location>
        <begin position="52"/>
        <end position="266"/>
    </location>
</feature>
<feature type="compositionally biased region" description="Basic and acidic residues" evidence="1">
    <location>
        <begin position="169"/>
        <end position="198"/>
    </location>
</feature>
<dbReference type="EMBL" id="JAUEPO010000003">
    <property type="protein sequence ID" value="KAK3327932.1"/>
    <property type="molecule type" value="Genomic_DNA"/>
</dbReference>
<reference evidence="3" key="2">
    <citation type="submission" date="2023-06" db="EMBL/GenBank/DDBJ databases">
        <authorList>
            <consortium name="Lawrence Berkeley National Laboratory"/>
            <person name="Haridas S."/>
            <person name="Hensen N."/>
            <person name="Bonometti L."/>
            <person name="Westerberg I."/>
            <person name="Brannstrom I.O."/>
            <person name="Guillou S."/>
            <person name="Cros-Aarteil S."/>
            <person name="Calhoun S."/>
            <person name="Kuo A."/>
            <person name="Mondo S."/>
            <person name="Pangilinan J."/>
            <person name="Riley R."/>
            <person name="Labutti K."/>
            <person name="Andreopoulos B."/>
            <person name="Lipzen A."/>
            <person name="Chen C."/>
            <person name="Yanf M."/>
            <person name="Daum C."/>
            <person name="Ng V."/>
            <person name="Clum A."/>
            <person name="Steindorff A."/>
            <person name="Ohm R."/>
            <person name="Martin F."/>
            <person name="Silar P."/>
            <person name="Natvig D."/>
            <person name="Lalanne C."/>
            <person name="Gautier V."/>
            <person name="Ament-Velasquez S.L."/>
            <person name="Kruys A."/>
            <person name="Hutchinson M.I."/>
            <person name="Powell A.J."/>
            <person name="Barry K."/>
            <person name="Miller A.N."/>
            <person name="Grigoriev I.V."/>
            <person name="Debuchy R."/>
            <person name="Gladieux P."/>
            <person name="Thoren M.H."/>
            <person name="Johannesson H."/>
        </authorList>
    </citation>
    <scope>NUCLEOTIDE SEQUENCE</scope>
    <source>
        <strain evidence="3">SMH4131-1</strain>
    </source>
</reference>
<name>A0AAE0MD13_9PEZI</name>
<evidence type="ECO:0000313" key="3">
    <source>
        <dbReference type="EMBL" id="KAK3327932.1"/>
    </source>
</evidence>